<reference evidence="6" key="1">
    <citation type="journal article" date="2016" name="J. Eukaryot. Microbiol.">
        <title>The Chloroplast Genome of Euglena mutabilis-Cluster Arrangement, Intron Analysis, and Intrageneric Trends.</title>
        <authorList>
            <person name="Dabbagh N."/>
            <person name="Preisfeld A."/>
        </authorList>
    </citation>
    <scope>NUCLEOTIDE SEQUENCE</scope>
</reference>
<dbReference type="PROSITE" id="PS00053">
    <property type="entry name" value="RIBOSOMAL_S8"/>
    <property type="match status" value="1"/>
</dbReference>
<protein>
    <recommendedName>
        <fullName evidence="4">Small ribosomal subunit protein uS8c</fullName>
    </recommendedName>
</protein>
<dbReference type="FunFam" id="3.30.1490.10:FF:000001">
    <property type="entry name" value="30S ribosomal protein S8"/>
    <property type="match status" value="1"/>
</dbReference>
<dbReference type="PANTHER" id="PTHR11758">
    <property type="entry name" value="40S RIBOSOMAL PROTEIN S15A"/>
    <property type="match status" value="1"/>
</dbReference>
<evidence type="ECO:0000256" key="2">
    <source>
        <dbReference type="ARBA" id="ARBA00022980"/>
    </source>
</evidence>
<name>A0A1B0UL02_EUGMU</name>
<evidence type="ECO:0000256" key="4">
    <source>
        <dbReference type="HAMAP-Rule" id="MF_01302"/>
    </source>
</evidence>
<keyword evidence="2 4" id="KW-0689">Ribosomal protein</keyword>
<dbReference type="Gene3D" id="3.30.1370.30">
    <property type="match status" value="1"/>
</dbReference>
<dbReference type="GO" id="GO:0006412">
    <property type="term" value="P:translation"/>
    <property type="evidence" value="ECO:0007669"/>
    <property type="project" value="UniProtKB-UniRule"/>
</dbReference>
<gene>
    <name evidence="4 6" type="primary">rps8</name>
</gene>
<proteinExistence type="inferred from homology"/>
<evidence type="ECO:0000256" key="3">
    <source>
        <dbReference type="ARBA" id="ARBA00023274"/>
    </source>
</evidence>
<dbReference type="AlphaFoldDB" id="A0A1B0UL02"/>
<dbReference type="Gene3D" id="3.30.1490.10">
    <property type="match status" value="1"/>
</dbReference>
<dbReference type="NCBIfam" id="NF001109">
    <property type="entry name" value="PRK00136.1"/>
    <property type="match status" value="1"/>
</dbReference>
<dbReference type="SUPFAM" id="SSF56047">
    <property type="entry name" value="Ribosomal protein S8"/>
    <property type="match status" value="1"/>
</dbReference>
<dbReference type="InterPro" id="IPR000630">
    <property type="entry name" value="Ribosomal_uS8"/>
</dbReference>
<comment type="subunit">
    <text evidence="4">Part of the 30S ribosomal subunit.</text>
</comment>
<accession>A0A1B0UL02</accession>
<geneLocation type="chloroplast" evidence="6"/>
<dbReference type="GO" id="GO:0003735">
    <property type="term" value="F:structural constituent of ribosome"/>
    <property type="evidence" value="ECO:0007669"/>
    <property type="project" value="InterPro"/>
</dbReference>
<dbReference type="GO" id="GO:0009507">
    <property type="term" value="C:chloroplast"/>
    <property type="evidence" value="ECO:0007669"/>
    <property type="project" value="UniProtKB-SubCell"/>
</dbReference>
<organism evidence="6">
    <name type="scientific">Euglena mutabilis</name>
    <dbReference type="NCBI Taxonomy" id="38275"/>
    <lineage>
        <taxon>Eukaryota</taxon>
        <taxon>Discoba</taxon>
        <taxon>Euglenozoa</taxon>
        <taxon>Euglenida</taxon>
        <taxon>Spirocuta</taxon>
        <taxon>Euglenophyceae</taxon>
        <taxon>Euglenales</taxon>
        <taxon>Euglenaceae</taxon>
        <taxon>Euglena</taxon>
    </lineage>
</organism>
<dbReference type="GO" id="GO:1990904">
    <property type="term" value="C:ribonucleoprotein complex"/>
    <property type="evidence" value="ECO:0007669"/>
    <property type="project" value="UniProtKB-KW"/>
</dbReference>
<keyword evidence="6" id="KW-0150">Chloroplast</keyword>
<dbReference type="InterPro" id="IPR047863">
    <property type="entry name" value="Ribosomal_uS8_CS"/>
</dbReference>
<evidence type="ECO:0000256" key="5">
    <source>
        <dbReference type="RuleBase" id="RU003660"/>
    </source>
</evidence>
<comment type="function">
    <text evidence="4">One of the primary rRNA binding proteins, it binds directly to 16S rRNA central domain where it helps coordinate assembly of the platform of the 30S subunit.</text>
</comment>
<dbReference type="EMBL" id="KT223519">
    <property type="protein sequence ID" value="AMD08049.1"/>
    <property type="molecule type" value="Genomic_DNA"/>
</dbReference>
<evidence type="ECO:0000313" key="6">
    <source>
        <dbReference type="EMBL" id="AMD08049.1"/>
    </source>
</evidence>
<sequence length="131" mass="14909">MLTRIKNASLVKSRKVLILKNSLILDILSLLKQEGFIETFEEIKDINLIKQKVSEKYILVSLKYKGIKQEPYITNLKRISKPSLRIYSSYKNIKKVLGGIGVAVLSTPIGIVTDRIAKSKKIGGEILFYIW</sequence>
<dbReference type="HAMAP" id="MF_01302_B">
    <property type="entry name" value="Ribosomal_uS8_B"/>
    <property type="match status" value="1"/>
</dbReference>
<keyword evidence="4" id="KW-0699">rRNA-binding</keyword>
<dbReference type="GO" id="GO:0019843">
    <property type="term" value="F:rRNA binding"/>
    <property type="evidence" value="ECO:0007669"/>
    <property type="project" value="UniProtKB-UniRule"/>
</dbReference>
<keyword evidence="3 4" id="KW-0687">Ribonucleoprotein</keyword>
<dbReference type="GO" id="GO:0005840">
    <property type="term" value="C:ribosome"/>
    <property type="evidence" value="ECO:0007669"/>
    <property type="project" value="UniProtKB-KW"/>
</dbReference>
<dbReference type="InterPro" id="IPR035987">
    <property type="entry name" value="Ribosomal_uS8_sf"/>
</dbReference>
<dbReference type="Pfam" id="PF00410">
    <property type="entry name" value="Ribosomal_S8"/>
    <property type="match status" value="1"/>
</dbReference>
<comment type="similarity">
    <text evidence="1 4 5">Belongs to the universal ribosomal protein uS8 family.</text>
</comment>
<evidence type="ECO:0000256" key="1">
    <source>
        <dbReference type="ARBA" id="ARBA00006471"/>
    </source>
</evidence>
<keyword evidence="4" id="KW-0694">RNA-binding</keyword>
<comment type="subcellular location">
    <subcellularLocation>
        <location evidence="4">Plastid</location>
        <location evidence="4">Chloroplast</location>
    </subcellularLocation>
</comment>
<keyword evidence="6" id="KW-0934">Plastid</keyword>